<dbReference type="SUPFAM" id="SSF52172">
    <property type="entry name" value="CheY-like"/>
    <property type="match status" value="1"/>
</dbReference>
<accession>A0A9N8ZP72</accession>
<proteinExistence type="predicted"/>
<dbReference type="InterPro" id="IPR011006">
    <property type="entry name" value="CheY-like_superfamily"/>
</dbReference>
<name>A0A9N8ZP72_9GLOM</name>
<organism evidence="1 2">
    <name type="scientific">Cetraspora pellucida</name>
    <dbReference type="NCBI Taxonomy" id="1433469"/>
    <lineage>
        <taxon>Eukaryota</taxon>
        <taxon>Fungi</taxon>
        <taxon>Fungi incertae sedis</taxon>
        <taxon>Mucoromycota</taxon>
        <taxon>Glomeromycotina</taxon>
        <taxon>Glomeromycetes</taxon>
        <taxon>Diversisporales</taxon>
        <taxon>Gigasporaceae</taxon>
        <taxon>Cetraspora</taxon>
    </lineage>
</organism>
<dbReference type="Proteomes" id="UP000789759">
    <property type="component" value="Unassembled WGS sequence"/>
</dbReference>
<sequence length="126" mass="14011">DDVIENKGILKRTTEYNVSHAKGANLDLCKDANRAVYKSRSRSISKSQCILCVVSAISLITKIVSSILTKSMEARGPNIPIVALLMEGLRDKCIEPGITDYLTKPLKTKQLETVLTKWISNYQKSK</sequence>
<dbReference type="EMBL" id="CAJVQA010001096">
    <property type="protein sequence ID" value="CAG8502271.1"/>
    <property type="molecule type" value="Genomic_DNA"/>
</dbReference>
<dbReference type="AlphaFoldDB" id="A0A9N8ZP72"/>
<feature type="non-terminal residue" evidence="1">
    <location>
        <position position="126"/>
    </location>
</feature>
<evidence type="ECO:0000313" key="1">
    <source>
        <dbReference type="EMBL" id="CAG8502271.1"/>
    </source>
</evidence>
<comment type="caution">
    <text evidence="1">The sequence shown here is derived from an EMBL/GenBank/DDBJ whole genome shotgun (WGS) entry which is preliminary data.</text>
</comment>
<protein>
    <submittedName>
        <fullName evidence="1">13505_t:CDS:1</fullName>
    </submittedName>
</protein>
<keyword evidence="2" id="KW-1185">Reference proteome</keyword>
<dbReference type="OrthoDB" id="60033at2759"/>
<gene>
    <name evidence="1" type="ORF">CPELLU_LOCUS2508</name>
</gene>
<reference evidence="1" key="1">
    <citation type="submission" date="2021-06" db="EMBL/GenBank/DDBJ databases">
        <authorList>
            <person name="Kallberg Y."/>
            <person name="Tangrot J."/>
            <person name="Rosling A."/>
        </authorList>
    </citation>
    <scope>NUCLEOTIDE SEQUENCE</scope>
    <source>
        <strain evidence="1">FL966</strain>
    </source>
</reference>
<evidence type="ECO:0000313" key="2">
    <source>
        <dbReference type="Proteomes" id="UP000789759"/>
    </source>
</evidence>
<dbReference type="Gene3D" id="3.40.50.2300">
    <property type="match status" value="1"/>
</dbReference>